<evidence type="ECO:0000256" key="3">
    <source>
        <dbReference type="ARBA" id="ARBA00022670"/>
    </source>
</evidence>
<dbReference type="CDD" id="cd07025">
    <property type="entry name" value="Peptidase_S66"/>
    <property type="match status" value="1"/>
</dbReference>
<reference evidence="8 9" key="1">
    <citation type="journal article" date="2015" name="Nature">
        <title>rRNA introns, odd ribosomes, and small enigmatic genomes across a large radiation of phyla.</title>
        <authorList>
            <person name="Brown C.T."/>
            <person name="Hug L.A."/>
            <person name="Thomas B.C."/>
            <person name="Sharon I."/>
            <person name="Castelle C.J."/>
            <person name="Singh A."/>
            <person name="Wilkins M.J."/>
            <person name="Williams K.H."/>
            <person name="Banfield J.F."/>
        </authorList>
    </citation>
    <scope>NUCLEOTIDE SEQUENCE [LARGE SCALE GENOMIC DNA]</scope>
</reference>
<feature type="domain" description="LD-carboxypeptidase C-terminal" evidence="7">
    <location>
        <begin position="180"/>
        <end position="302"/>
    </location>
</feature>
<comment type="similarity">
    <text evidence="1">Belongs to the peptidase S66 family.</text>
</comment>
<evidence type="ECO:0000256" key="1">
    <source>
        <dbReference type="ARBA" id="ARBA00010233"/>
    </source>
</evidence>
<dbReference type="AlphaFoldDB" id="A0A0G1L586"/>
<evidence type="ECO:0000256" key="2">
    <source>
        <dbReference type="ARBA" id="ARBA00022645"/>
    </source>
</evidence>
<keyword evidence="5" id="KW-0720">Serine protease</keyword>
<dbReference type="Gene3D" id="3.40.50.10740">
    <property type="entry name" value="Class I glutamine amidotransferase-like"/>
    <property type="match status" value="1"/>
</dbReference>
<sequence>MDTIRPSKLKLGDVVGVISPSSPVVSKRELSRGLKILESLGFKPKLGPKALEIHASYQAGTRKDRLYDLHSMFADDEVKAIFCTSGGYASMQLLPDIDWEIIRKNPKIFIGYSDITTLLIPMSERTGLVTFHGPMIQGLDKDTKGGRYTLNNMKNTLMKNQTGRLPAYTEWKVLKEGKAEGTLIGGNLNVLLSLIGTPYEPKWDGKILFWEEVDETIEGLDNYMWRLRIAKVFKKIEGMVVGKVTNLQSIEEENDKLAELDKPPVLEDVILRATEGYNFPILFGADFGHDVPSVTLPIGAKALINCPTPRRVGALSIEEKYLE</sequence>
<keyword evidence="3" id="KW-0645">Protease</keyword>
<dbReference type="SUPFAM" id="SSF141986">
    <property type="entry name" value="LD-carboxypeptidase A C-terminal domain-like"/>
    <property type="match status" value="1"/>
</dbReference>
<dbReference type="SUPFAM" id="SSF52317">
    <property type="entry name" value="Class I glutamine amidotransferase-like"/>
    <property type="match status" value="1"/>
</dbReference>
<dbReference type="Pfam" id="PF17676">
    <property type="entry name" value="Peptidase_S66C"/>
    <property type="match status" value="1"/>
</dbReference>
<dbReference type="Pfam" id="PF02016">
    <property type="entry name" value="Peptidase_S66"/>
    <property type="match status" value="1"/>
</dbReference>
<dbReference type="GO" id="GO:0004180">
    <property type="term" value="F:carboxypeptidase activity"/>
    <property type="evidence" value="ECO:0007669"/>
    <property type="project" value="UniProtKB-KW"/>
</dbReference>
<dbReference type="PANTHER" id="PTHR30237">
    <property type="entry name" value="MURAMOYLTETRAPEPTIDE CARBOXYPEPTIDASE"/>
    <property type="match status" value="1"/>
</dbReference>
<evidence type="ECO:0000313" key="8">
    <source>
        <dbReference type="EMBL" id="KKT90955.1"/>
    </source>
</evidence>
<keyword evidence="4" id="KW-0378">Hydrolase</keyword>
<gene>
    <name evidence="8" type="ORF">UW92_C0021G0003</name>
</gene>
<name>A0A0G1L586_9BACT</name>
<dbReference type="PATRIC" id="fig|1618662.3.peg.415"/>
<dbReference type="InterPro" id="IPR029062">
    <property type="entry name" value="Class_I_gatase-like"/>
</dbReference>
<dbReference type="InterPro" id="IPR003507">
    <property type="entry name" value="S66_fam"/>
</dbReference>
<dbReference type="PIRSF" id="PIRSF028757">
    <property type="entry name" value="LD-carboxypeptidase"/>
    <property type="match status" value="1"/>
</dbReference>
<protein>
    <submittedName>
        <fullName evidence="8">Peptidase U61 LD-carboxypeptidase A</fullName>
    </submittedName>
</protein>
<evidence type="ECO:0000259" key="6">
    <source>
        <dbReference type="Pfam" id="PF02016"/>
    </source>
</evidence>
<dbReference type="InterPro" id="IPR040921">
    <property type="entry name" value="Peptidase_S66C"/>
</dbReference>
<dbReference type="InterPro" id="IPR027461">
    <property type="entry name" value="Carboxypeptidase_A_C_sf"/>
</dbReference>
<comment type="caution">
    <text evidence="8">The sequence shown here is derived from an EMBL/GenBank/DDBJ whole genome shotgun (WGS) entry which is preliminary data.</text>
</comment>
<dbReference type="GO" id="GO:0008236">
    <property type="term" value="F:serine-type peptidase activity"/>
    <property type="evidence" value="ECO:0007669"/>
    <property type="project" value="UniProtKB-KW"/>
</dbReference>
<feature type="domain" description="LD-carboxypeptidase N-terminal" evidence="6">
    <location>
        <begin position="15"/>
        <end position="133"/>
    </location>
</feature>
<dbReference type="EMBL" id="LCKF01000021">
    <property type="protein sequence ID" value="KKT90955.1"/>
    <property type="molecule type" value="Genomic_DNA"/>
</dbReference>
<dbReference type="InterPro" id="IPR040449">
    <property type="entry name" value="Peptidase_S66_N"/>
</dbReference>
<keyword evidence="2 8" id="KW-0121">Carboxypeptidase</keyword>
<evidence type="ECO:0000256" key="5">
    <source>
        <dbReference type="ARBA" id="ARBA00022825"/>
    </source>
</evidence>
<dbReference type="Proteomes" id="UP000033966">
    <property type="component" value="Unassembled WGS sequence"/>
</dbReference>
<proteinExistence type="inferred from homology"/>
<dbReference type="PANTHER" id="PTHR30237:SF2">
    <property type="entry name" value="MUREIN TETRAPEPTIDE CARBOXYPEPTIDASE"/>
    <property type="match status" value="1"/>
</dbReference>
<accession>A0A0G1L586</accession>
<organism evidence="8 9">
    <name type="scientific">Candidatus Jorgensenbacteria bacterium GW2011_GWA2_45_13</name>
    <dbReference type="NCBI Taxonomy" id="1618662"/>
    <lineage>
        <taxon>Bacteria</taxon>
        <taxon>Candidatus Joergenseniibacteriota</taxon>
    </lineage>
</organism>
<evidence type="ECO:0000313" key="9">
    <source>
        <dbReference type="Proteomes" id="UP000033966"/>
    </source>
</evidence>
<dbReference type="Gene3D" id="3.50.30.60">
    <property type="entry name" value="LD-carboxypeptidase A C-terminal domain-like"/>
    <property type="match status" value="1"/>
</dbReference>
<dbReference type="InterPro" id="IPR027478">
    <property type="entry name" value="LdcA_N"/>
</dbReference>
<evidence type="ECO:0000256" key="4">
    <source>
        <dbReference type="ARBA" id="ARBA00022801"/>
    </source>
</evidence>
<dbReference type="GO" id="GO:0006508">
    <property type="term" value="P:proteolysis"/>
    <property type="evidence" value="ECO:0007669"/>
    <property type="project" value="UniProtKB-KW"/>
</dbReference>
<evidence type="ECO:0000259" key="7">
    <source>
        <dbReference type="Pfam" id="PF17676"/>
    </source>
</evidence>